<dbReference type="FunFam" id="3.40.50.300:FF:000032">
    <property type="entry name" value="Export ABC transporter ATP-binding protein"/>
    <property type="match status" value="1"/>
</dbReference>
<sequence length="234" mass="25305">MSDNTVVEGGAPALLARGICKTYEGPAGPLEILRGVDLEVPRGMLLAITGASGAGKSTLLNILGGLDHSTAGTLEIGGRRVETMGERERCRLRAERLGFVFQFHHLLPEFSAEENVMMPLLLAGRSSEEARARARQVLESVGLTERWEHHPSELSGGEAQRVAVARALASEPELVLADEPSGNLDGRTAGELHELLAFLARERHQTFVLVTHNDRLAALADRVMRLEAGRLHDA</sequence>
<dbReference type="AlphaFoldDB" id="A0A933SAF4"/>
<proteinExistence type="inferred from homology"/>
<dbReference type="InterPro" id="IPR017911">
    <property type="entry name" value="MacB-like_ATP-bd"/>
</dbReference>
<dbReference type="GO" id="GO:0016887">
    <property type="term" value="F:ATP hydrolysis activity"/>
    <property type="evidence" value="ECO:0007669"/>
    <property type="project" value="InterPro"/>
</dbReference>
<dbReference type="Proteomes" id="UP000696931">
    <property type="component" value="Unassembled WGS sequence"/>
</dbReference>
<name>A0A933SAF4_UNCEI</name>
<dbReference type="PROSITE" id="PS50893">
    <property type="entry name" value="ABC_TRANSPORTER_2"/>
    <property type="match status" value="1"/>
</dbReference>
<dbReference type="EMBL" id="JACRIW010000038">
    <property type="protein sequence ID" value="MBI5168932.1"/>
    <property type="molecule type" value="Genomic_DNA"/>
</dbReference>
<evidence type="ECO:0000256" key="1">
    <source>
        <dbReference type="ARBA" id="ARBA00005417"/>
    </source>
</evidence>
<evidence type="ECO:0000313" key="7">
    <source>
        <dbReference type="Proteomes" id="UP000696931"/>
    </source>
</evidence>
<evidence type="ECO:0000256" key="2">
    <source>
        <dbReference type="ARBA" id="ARBA00022448"/>
    </source>
</evidence>
<dbReference type="GO" id="GO:0005886">
    <property type="term" value="C:plasma membrane"/>
    <property type="evidence" value="ECO:0007669"/>
    <property type="project" value="TreeGrafter"/>
</dbReference>
<comment type="caution">
    <text evidence="6">The sequence shown here is derived from an EMBL/GenBank/DDBJ whole genome shotgun (WGS) entry which is preliminary data.</text>
</comment>
<evidence type="ECO:0000313" key="6">
    <source>
        <dbReference type="EMBL" id="MBI5168932.1"/>
    </source>
</evidence>
<dbReference type="InterPro" id="IPR003439">
    <property type="entry name" value="ABC_transporter-like_ATP-bd"/>
</dbReference>
<keyword evidence="4 6" id="KW-0067">ATP-binding</keyword>
<dbReference type="Gene3D" id="3.40.50.300">
    <property type="entry name" value="P-loop containing nucleotide triphosphate hydrolases"/>
    <property type="match status" value="1"/>
</dbReference>
<dbReference type="InterPro" id="IPR015854">
    <property type="entry name" value="ABC_transpr_LolD-like"/>
</dbReference>
<keyword evidence="3" id="KW-0547">Nucleotide-binding</keyword>
<dbReference type="InterPro" id="IPR003593">
    <property type="entry name" value="AAA+_ATPase"/>
</dbReference>
<dbReference type="SMART" id="SM00382">
    <property type="entry name" value="AAA"/>
    <property type="match status" value="1"/>
</dbReference>
<dbReference type="InterPro" id="IPR027417">
    <property type="entry name" value="P-loop_NTPase"/>
</dbReference>
<evidence type="ECO:0000256" key="4">
    <source>
        <dbReference type="ARBA" id="ARBA00022840"/>
    </source>
</evidence>
<keyword evidence="2" id="KW-0813">Transport</keyword>
<dbReference type="InterPro" id="IPR017871">
    <property type="entry name" value="ABC_transporter-like_CS"/>
</dbReference>
<dbReference type="GO" id="GO:0005524">
    <property type="term" value="F:ATP binding"/>
    <property type="evidence" value="ECO:0007669"/>
    <property type="project" value="UniProtKB-KW"/>
</dbReference>
<comment type="similarity">
    <text evidence="1">Belongs to the ABC transporter superfamily.</text>
</comment>
<dbReference type="CDD" id="cd03255">
    <property type="entry name" value="ABC_MJ0796_LolCDE_FtsE"/>
    <property type="match status" value="1"/>
</dbReference>
<dbReference type="SUPFAM" id="SSF52540">
    <property type="entry name" value="P-loop containing nucleoside triphosphate hydrolases"/>
    <property type="match status" value="1"/>
</dbReference>
<reference evidence="6" key="1">
    <citation type="submission" date="2020-07" db="EMBL/GenBank/DDBJ databases">
        <title>Huge and variable diversity of episymbiotic CPR bacteria and DPANN archaea in groundwater ecosystems.</title>
        <authorList>
            <person name="He C.Y."/>
            <person name="Keren R."/>
            <person name="Whittaker M."/>
            <person name="Farag I.F."/>
            <person name="Doudna J."/>
            <person name="Cate J.H.D."/>
            <person name="Banfield J.F."/>
        </authorList>
    </citation>
    <scope>NUCLEOTIDE SEQUENCE</scope>
    <source>
        <strain evidence="6">NC_groundwater_1813_Pr3_B-0.1um_71_17</strain>
    </source>
</reference>
<dbReference type="PROSITE" id="PS00211">
    <property type="entry name" value="ABC_TRANSPORTER_1"/>
    <property type="match status" value="1"/>
</dbReference>
<dbReference type="PANTHER" id="PTHR24220">
    <property type="entry name" value="IMPORT ATP-BINDING PROTEIN"/>
    <property type="match status" value="1"/>
</dbReference>
<gene>
    <name evidence="6" type="ORF">HZA61_05565</name>
</gene>
<dbReference type="GO" id="GO:0098796">
    <property type="term" value="C:membrane protein complex"/>
    <property type="evidence" value="ECO:0007669"/>
    <property type="project" value="UniProtKB-ARBA"/>
</dbReference>
<evidence type="ECO:0000259" key="5">
    <source>
        <dbReference type="PROSITE" id="PS50893"/>
    </source>
</evidence>
<dbReference type="Pfam" id="PF00005">
    <property type="entry name" value="ABC_tran"/>
    <property type="match status" value="1"/>
</dbReference>
<dbReference type="GO" id="GO:0022857">
    <property type="term" value="F:transmembrane transporter activity"/>
    <property type="evidence" value="ECO:0007669"/>
    <property type="project" value="UniProtKB-ARBA"/>
</dbReference>
<dbReference type="PANTHER" id="PTHR24220:SF689">
    <property type="entry name" value="LIPOPROTEIN-RELEASING SYSTEM ATP-BINDING PROTEIN LOLD"/>
    <property type="match status" value="1"/>
</dbReference>
<feature type="domain" description="ABC transporter" evidence="5">
    <location>
        <begin position="14"/>
        <end position="234"/>
    </location>
</feature>
<organism evidence="6 7">
    <name type="scientific">Eiseniibacteriota bacterium</name>
    <dbReference type="NCBI Taxonomy" id="2212470"/>
    <lineage>
        <taxon>Bacteria</taxon>
        <taxon>Candidatus Eiseniibacteriota</taxon>
    </lineage>
</organism>
<accession>A0A933SAF4</accession>
<protein>
    <submittedName>
        <fullName evidence="6">ABC transporter ATP-binding protein</fullName>
    </submittedName>
</protein>
<evidence type="ECO:0000256" key="3">
    <source>
        <dbReference type="ARBA" id="ARBA00022741"/>
    </source>
</evidence>